<feature type="region of interest" description="Disordered" evidence="1">
    <location>
        <begin position="81"/>
        <end position="109"/>
    </location>
</feature>
<comment type="caution">
    <text evidence="2">The sequence shown here is derived from an EMBL/GenBank/DDBJ whole genome shotgun (WGS) entry which is preliminary data.</text>
</comment>
<feature type="compositionally biased region" description="Basic and acidic residues" evidence="1">
    <location>
        <begin position="154"/>
        <end position="170"/>
    </location>
</feature>
<name>A0ABN9SBW1_9DINO</name>
<reference evidence="2" key="1">
    <citation type="submission" date="2023-10" db="EMBL/GenBank/DDBJ databases">
        <authorList>
            <person name="Chen Y."/>
            <person name="Shah S."/>
            <person name="Dougan E. K."/>
            <person name="Thang M."/>
            <person name="Chan C."/>
        </authorList>
    </citation>
    <scope>NUCLEOTIDE SEQUENCE [LARGE SCALE GENOMIC DNA]</scope>
</reference>
<gene>
    <name evidence="2" type="ORF">PCOR1329_LOCUS28301</name>
</gene>
<sequence>MKDGADHHAVGPLPVPSFTRRRQLRHWVLQRALGVKVRRAARQPEINLPAGLLAGGPVELTPAGHLPADVARAVAAAADQGSARGSYVPPQDRGRRPAGPEADREADAGLGREACPVAAEAAAGLDREAGSFAAEVPDPAVASALPVRGRPQQARRDGLRRQPVAEESAHRQRGQHRRRAPRALRLGEAAEPVARVARLHAV</sequence>
<proteinExistence type="predicted"/>
<dbReference type="EMBL" id="CAUYUJ010010413">
    <property type="protein sequence ID" value="CAK0829308.1"/>
    <property type="molecule type" value="Genomic_DNA"/>
</dbReference>
<organism evidence="2 3">
    <name type="scientific">Prorocentrum cordatum</name>
    <dbReference type="NCBI Taxonomy" id="2364126"/>
    <lineage>
        <taxon>Eukaryota</taxon>
        <taxon>Sar</taxon>
        <taxon>Alveolata</taxon>
        <taxon>Dinophyceae</taxon>
        <taxon>Prorocentrales</taxon>
        <taxon>Prorocentraceae</taxon>
        <taxon>Prorocentrum</taxon>
    </lineage>
</organism>
<protein>
    <submittedName>
        <fullName evidence="2">Uncharacterized protein</fullName>
    </submittedName>
</protein>
<feature type="compositionally biased region" description="Basic residues" evidence="1">
    <location>
        <begin position="171"/>
        <end position="182"/>
    </location>
</feature>
<evidence type="ECO:0000313" key="2">
    <source>
        <dbReference type="EMBL" id="CAK0829308.1"/>
    </source>
</evidence>
<evidence type="ECO:0000256" key="1">
    <source>
        <dbReference type="SAM" id="MobiDB-lite"/>
    </source>
</evidence>
<keyword evidence="3" id="KW-1185">Reference proteome</keyword>
<evidence type="ECO:0000313" key="3">
    <source>
        <dbReference type="Proteomes" id="UP001189429"/>
    </source>
</evidence>
<feature type="region of interest" description="Disordered" evidence="1">
    <location>
        <begin position="143"/>
        <end position="183"/>
    </location>
</feature>
<accession>A0ABN9SBW1</accession>
<dbReference type="Proteomes" id="UP001189429">
    <property type="component" value="Unassembled WGS sequence"/>
</dbReference>